<feature type="active site" description="Nucleophile" evidence="7">
    <location>
        <position position="368"/>
    </location>
</feature>
<dbReference type="UniPathway" id="UPA00219"/>
<dbReference type="KEGG" id="pdx:Psed_3894"/>
<keyword evidence="6 7" id="KW-0961">Cell wall biogenesis/degradation</keyword>
<keyword evidence="9" id="KW-1133">Transmembrane helix</keyword>
<feature type="transmembrane region" description="Helical" evidence="9">
    <location>
        <begin position="34"/>
        <end position="55"/>
    </location>
</feature>
<evidence type="ECO:0000256" key="5">
    <source>
        <dbReference type="ARBA" id="ARBA00023315"/>
    </source>
</evidence>
<dbReference type="InterPro" id="IPR041280">
    <property type="entry name" value="Big_10"/>
</dbReference>
<feature type="domain" description="L,D-TPase catalytic" evidence="10">
    <location>
        <begin position="271"/>
        <end position="392"/>
    </location>
</feature>
<evidence type="ECO:0000256" key="1">
    <source>
        <dbReference type="ARBA" id="ARBA00004752"/>
    </source>
</evidence>
<protein>
    <submittedName>
        <fullName evidence="11">ErfK/YbiS/YcfS/YnhG family protein</fullName>
    </submittedName>
</protein>
<dbReference type="InterPro" id="IPR005490">
    <property type="entry name" value="LD_TPept_cat_dom"/>
</dbReference>
<dbReference type="SUPFAM" id="SSF141523">
    <property type="entry name" value="L,D-transpeptidase catalytic domain-like"/>
    <property type="match status" value="1"/>
</dbReference>
<feature type="active site" description="Proton donor/acceptor" evidence="7">
    <location>
        <position position="350"/>
    </location>
</feature>
<evidence type="ECO:0000256" key="3">
    <source>
        <dbReference type="ARBA" id="ARBA00022960"/>
    </source>
</evidence>
<dbReference type="Gene3D" id="2.60.40.3710">
    <property type="match status" value="1"/>
</dbReference>
<dbReference type="Gene3D" id="2.40.440.10">
    <property type="entry name" value="L,D-transpeptidase catalytic domain-like"/>
    <property type="match status" value="1"/>
</dbReference>
<evidence type="ECO:0000256" key="8">
    <source>
        <dbReference type="SAM" id="MobiDB-lite"/>
    </source>
</evidence>
<reference evidence="11 12" key="1">
    <citation type="journal article" date="2011" name="J. Bacteriol.">
        <title>Genome sequence of the 1,4-dioxane-degrading Pseudonocardia dioxanivorans strain CB1190.</title>
        <authorList>
            <person name="Sales C.M."/>
            <person name="Mahendra S."/>
            <person name="Grostern A."/>
            <person name="Parales R.E."/>
            <person name="Goodwin L.A."/>
            <person name="Woyke T."/>
            <person name="Nolan M."/>
            <person name="Lapidus A."/>
            <person name="Chertkov O."/>
            <person name="Ovchinnikova G."/>
            <person name="Sczyrba A."/>
            <person name="Alvarez-Cohen L."/>
        </authorList>
    </citation>
    <scope>NUCLEOTIDE SEQUENCE [LARGE SCALE GENOMIC DNA]</scope>
    <source>
        <strain evidence="12">ATCC 55486 / DSM 44775 / JCM 13855 / CB1190</strain>
    </source>
</reference>
<dbReference type="PROSITE" id="PS52029">
    <property type="entry name" value="LD_TPASE"/>
    <property type="match status" value="1"/>
</dbReference>
<dbReference type="HOGENOM" id="CLU_039404_3_0_11"/>
<dbReference type="CDD" id="cd16913">
    <property type="entry name" value="YkuD_like"/>
    <property type="match status" value="1"/>
</dbReference>
<keyword evidence="9" id="KW-0472">Membrane</keyword>
<evidence type="ECO:0000313" key="11">
    <source>
        <dbReference type="EMBL" id="AEA26062.1"/>
    </source>
</evidence>
<dbReference type="Pfam" id="PF17964">
    <property type="entry name" value="Big_10"/>
    <property type="match status" value="1"/>
</dbReference>
<evidence type="ECO:0000259" key="10">
    <source>
        <dbReference type="PROSITE" id="PS52029"/>
    </source>
</evidence>
<name>F4CN49_PSEUX</name>
<comment type="pathway">
    <text evidence="1 7">Cell wall biogenesis; peptidoglycan biosynthesis.</text>
</comment>
<evidence type="ECO:0000256" key="7">
    <source>
        <dbReference type="PROSITE-ProRule" id="PRU01373"/>
    </source>
</evidence>
<keyword evidence="3 7" id="KW-0133">Cell shape</keyword>
<keyword evidence="12" id="KW-1185">Reference proteome</keyword>
<dbReference type="GO" id="GO:0071972">
    <property type="term" value="F:peptidoglycan L,D-transpeptidase activity"/>
    <property type="evidence" value="ECO:0007669"/>
    <property type="project" value="TreeGrafter"/>
</dbReference>
<dbReference type="STRING" id="675635.Psed_3894"/>
<gene>
    <name evidence="11" type="ordered locus">Psed_3894</name>
</gene>
<keyword evidence="9" id="KW-0812">Transmembrane</keyword>
<dbReference type="InterPro" id="IPR050979">
    <property type="entry name" value="LD-transpeptidase"/>
</dbReference>
<dbReference type="GO" id="GO:0016746">
    <property type="term" value="F:acyltransferase activity"/>
    <property type="evidence" value="ECO:0007669"/>
    <property type="project" value="UniProtKB-KW"/>
</dbReference>
<dbReference type="PANTHER" id="PTHR30582:SF2">
    <property type="entry name" value="L,D-TRANSPEPTIDASE YCIB-RELATED"/>
    <property type="match status" value="1"/>
</dbReference>
<feature type="region of interest" description="Disordered" evidence="8">
    <location>
        <begin position="1"/>
        <end position="28"/>
    </location>
</feature>
<dbReference type="CDD" id="cd13432">
    <property type="entry name" value="LDT_IgD_like_2"/>
    <property type="match status" value="1"/>
</dbReference>
<accession>F4CN49</accession>
<dbReference type="eggNOG" id="COG1376">
    <property type="taxonomic scope" value="Bacteria"/>
</dbReference>
<proteinExistence type="predicted"/>
<dbReference type="AlphaFoldDB" id="F4CN49"/>
<dbReference type="GO" id="GO:0071555">
    <property type="term" value="P:cell wall organization"/>
    <property type="evidence" value="ECO:0007669"/>
    <property type="project" value="UniProtKB-UniRule"/>
</dbReference>
<evidence type="ECO:0000256" key="4">
    <source>
        <dbReference type="ARBA" id="ARBA00022984"/>
    </source>
</evidence>
<organism evidence="11 12">
    <name type="scientific">Pseudonocardia dioxanivorans (strain ATCC 55486 / DSM 44775 / JCM 13855 / CB1190)</name>
    <dbReference type="NCBI Taxonomy" id="675635"/>
    <lineage>
        <taxon>Bacteria</taxon>
        <taxon>Bacillati</taxon>
        <taxon>Actinomycetota</taxon>
        <taxon>Actinomycetes</taxon>
        <taxon>Pseudonocardiales</taxon>
        <taxon>Pseudonocardiaceae</taxon>
        <taxon>Pseudonocardia</taxon>
    </lineage>
</organism>
<dbReference type="Pfam" id="PF03734">
    <property type="entry name" value="YkuD"/>
    <property type="match status" value="1"/>
</dbReference>
<dbReference type="EMBL" id="CP002593">
    <property type="protein sequence ID" value="AEA26062.1"/>
    <property type="molecule type" value="Genomic_DNA"/>
</dbReference>
<evidence type="ECO:0000256" key="9">
    <source>
        <dbReference type="SAM" id="Phobius"/>
    </source>
</evidence>
<keyword evidence="4 7" id="KW-0573">Peptidoglycan synthesis</keyword>
<dbReference type="Gene3D" id="2.60.40.3780">
    <property type="match status" value="1"/>
</dbReference>
<keyword evidence="2" id="KW-0808">Transferase</keyword>
<dbReference type="GO" id="GO:0008360">
    <property type="term" value="P:regulation of cell shape"/>
    <property type="evidence" value="ECO:0007669"/>
    <property type="project" value="UniProtKB-UniRule"/>
</dbReference>
<keyword evidence="5" id="KW-0012">Acyltransferase</keyword>
<dbReference type="Proteomes" id="UP000007809">
    <property type="component" value="Chromosome"/>
</dbReference>
<dbReference type="PANTHER" id="PTHR30582">
    <property type="entry name" value="L,D-TRANSPEPTIDASE"/>
    <property type="match status" value="1"/>
</dbReference>
<evidence type="ECO:0000256" key="2">
    <source>
        <dbReference type="ARBA" id="ARBA00022679"/>
    </source>
</evidence>
<evidence type="ECO:0000313" key="12">
    <source>
        <dbReference type="Proteomes" id="UP000007809"/>
    </source>
</evidence>
<dbReference type="InterPro" id="IPR038063">
    <property type="entry name" value="Transpep_catalytic_dom"/>
</dbReference>
<sequence>MAERVGNAVGPAARPRDRATQARGGRLRRTAPRVTALLAAVLATALVGGCATAAARATHAQQQAQQNAPVVAASVSPTAGATDVNPTAEIKADGGSGTLRDVALTNAKGVAVAGTLSPDGKQWTASAPLGYGGTYTWSGTAVAPDGTATALGGSFTTVTPKRTVKATTNIGDGQTVGVGAPIEVHFNRDLDAAAKAAVEKNLKVTTSVPVEGAWAWLPDDQLGSRVHWRPKEYWPAGTQVQMTASVYGVDMGSAGYGAADLTSSFTIGRSQIVKADVNSHRMIVVRDGQQVMDLPASYGLSSDPNRNTRSGVHIVMTKSPQVLMTNLAYGYQNVPEKWAVRISNNGEFIHANPASVGAQGSRNVTHGCINLSTANAKTYYDTAMYGDPVEVTGSGVDLSAADGDVYDWAIDWNTWKSMSALAS</sequence>
<evidence type="ECO:0000256" key="6">
    <source>
        <dbReference type="ARBA" id="ARBA00023316"/>
    </source>
</evidence>
<dbReference type="GO" id="GO:0005576">
    <property type="term" value="C:extracellular region"/>
    <property type="evidence" value="ECO:0007669"/>
    <property type="project" value="TreeGrafter"/>
</dbReference>
<dbReference type="GO" id="GO:0018104">
    <property type="term" value="P:peptidoglycan-protein cross-linking"/>
    <property type="evidence" value="ECO:0007669"/>
    <property type="project" value="TreeGrafter"/>
</dbReference>